<evidence type="ECO:0000313" key="2">
    <source>
        <dbReference type="EMBL" id="KAI9182085.1"/>
    </source>
</evidence>
<feature type="domain" description="Reverse transcriptase" evidence="1">
    <location>
        <begin position="89"/>
        <end position="196"/>
    </location>
</feature>
<comment type="caution">
    <text evidence="2">The sequence shown here is derived from an EMBL/GenBank/DDBJ whole genome shotgun (WGS) entry which is preliminary data.</text>
</comment>
<evidence type="ECO:0000313" key="3">
    <source>
        <dbReference type="Proteomes" id="UP001064489"/>
    </source>
</evidence>
<accession>A0AAD5J0G6</accession>
<dbReference type="SUPFAM" id="SSF56672">
    <property type="entry name" value="DNA/RNA polymerases"/>
    <property type="match status" value="1"/>
</dbReference>
<dbReference type="InterPro" id="IPR052343">
    <property type="entry name" value="Retrotransposon-Effector_Assoc"/>
</dbReference>
<dbReference type="InterPro" id="IPR043502">
    <property type="entry name" value="DNA/RNA_pol_sf"/>
</dbReference>
<protein>
    <recommendedName>
        <fullName evidence="1">Reverse transcriptase domain-containing protein</fullName>
    </recommendedName>
</protein>
<reference evidence="2" key="1">
    <citation type="journal article" date="2022" name="Plant J.">
        <title>Strategies of tolerance reflected in two North American maple genomes.</title>
        <authorList>
            <person name="McEvoy S.L."/>
            <person name="Sezen U.U."/>
            <person name="Trouern-Trend A."/>
            <person name="McMahon S.M."/>
            <person name="Schaberg P.G."/>
            <person name="Yang J."/>
            <person name="Wegrzyn J.L."/>
            <person name="Swenson N.G."/>
        </authorList>
    </citation>
    <scope>NUCLEOTIDE SEQUENCE</scope>
    <source>
        <strain evidence="2">91603</strain>
    </source>
</reference>
<dbReference type="PANTHER" id="PTHR46890:SF48">
    <property type="entry name" value="RNA-DIRECTED DNA POLYMERASE"/>
    <property type="match status" value="1"/>
</dbReference>
<keyword evidence="3" id="KW-1185">Reference proteome</keyword>
<dbReference type="EMBL" id="JAJSOW010000101">
    <property type="protein sequence ID" value="KAI9182085.1"/>
    <property type="molecule type" value="Genomic_DNA"/>
</dbReference>
<organism evidence="2 3">
    <name type="scientific">Acer negundo</name>
    <name type="common">Box elder</name>
    <dbReference type="NCBI Taxonomy" id="4023"/>
    <lineage>
        <taxon>Eukaryota</taxon>
        <taxon>Viridiplantae</taxon>
        <taxon>Streptophyta</taxon>
        <taxon>Embryophyta</taxon>
        <taxon>Tracheophyta</taxon>
        <taxon>Spermatophyta</taxon>
        <taxon>Magnoliopsida</taxon>
        <taxon>eudicotyledons</taxon>
        <taxon>Gunneridae</taxon>
        <taxon>Pentapetalae</taxon>
        <taxon>rosids</taxon>
        <taxon>malvids</taxon>
        <taxon>Sapindales</taxon>
        <taxon>Sapindaceae</taxon>
        <taxon>Hippocastanoideae</taxon>
        <taxon>Acereae</taxon>
        <taxon>Acer</taxon>
    </lineage>
</organism>
<gene>
    <name evidence="2" type="ORF">LWI28_021903</name>
</gene>
<proteinExistence type="predicted"/>
<dbReference type="AlphaFoldDB" id="A0AAD5J0G6"/>
<dbReference type="Pfam" id="PF00078">
    <property type="entry name" value="RVT_1"/>
    <property type="match status" value="1"/>
</dbReference>
<dbReference type="InterPro" id="IPR000477">
    <property type="entry name" value="RT_dom"/>
</dbReference>
<evidence type="ECO:0000259" key="1">
    <source>
        <dbReference type="Pfam" id="PF00078"/>
    </source>
</evidence>
<reference evidence="2" key="2">
    <citation type="submission" date="2023-02" db="EMBL/GenBank/DDBJ databases">
        <authorList>
            <person name="Swenson N.G."/>
            <person name="Wegrzyn J.L."/>
            <person name="Mcevoy S.L."/>
        </authorList>
    </citation>
    <scope>NUCLEOTIDE SEQUENCE</scope>
    <source>
        <strain evidence="2">91603</strain>
        <tissue evidence="2">Leaf</tissue>
    </source>
</reference>
<sequence>MENIIQSFFVNLFKSSSPSQEDIEVVLVNEHPKLSPAMSRVLDSPFLGEEDVITACLKCLNEGAALGNMNDTLLVLIPKRFIPRRRISDNTIVGFECLHRLKRRKRKFGSMAIKLDMSKAFDRVEWIFIEKMMLKLGFFRLWVNWIIRCISSVSYSFVLNGEICEICGFVKPSRGLRQGDPLSPYLFLFCAEGFSSLVN</sequence>
<dbReference type="Proteomes" id="UP001064489">
    <property type="component" value="Chromosome 4"/>
</dbReference>
<dbReference type="PANTHER" id="PTHR46890">
    <property type="entry name" value="NON-LTR RETROLELEMENT REVERSE TRANSCRIPTASE-LIKE PROTEIN-RELATED"/>
    <property type="match status" value="1"/>
</dbReference>
<name>A0AAD5J0G6_ACENE</name>